<evidence type="ECO:0000313" key="3">
    <source>
        <dbReference type="Proteomes" id="UP001335737"/>
    </source>
</evidence>
<comment type="caution">
    <text evidence="2">The sequence shown here is derived from an EMBL/GenBank/DDBJ whole genome shotgun (WGS) entry which is preliminary data.</text>
</comment>
<dbReference type="Proteomes" id="UP001335737">
    <property type="component" value="Unassembled WGS sequence"/>
</dbReference>
<proteinExistence type="predicted"/>
<protein>
    <submittedName>
        <fullName evidence="2">Uncharacterized protein</fullName>
    </submittedName>
</protein>
<organism evidence="2 3">
    <name type="scientific">Virgibacillus tibetensis</name>
    <dbReference type="NCBI Taxonomy" id="3042313"/>
    <lineage>
        <taxon>Bacteria</taxon>
        <taxon>Bacillati</taxon>
        <taxon>Bacillota</taxon>
        <taxon>Bacilli</taxon>
        <taxon>Bacillales</taxon>
        <taxon>Bacillaceae</taxon>
        <taxon>Virgibacillus</taxon>
    </lineage>
</organism>
<dbReference type="RefSeq" id="WP_327606750.1">
    <property type="nucleotide sequence ID" value="NZ_JARZFX010000002.1"/>
</dbReference>
<sequence>MSMTNVSDAPAAFAHNSKRSPIGPAPKIAVDSPTFNPLFLTAL</sequence>
<dbReference type="EMBL" id="JARZFX010000002">
    <property type="protein sequence ID" value="MEC5423191.1"/>
    <property type="molecule type" value="Genomic_DNA"/>
</dbReference>
<reference evidence="2 3" key="1">
    <citation type="journal article" date="2024" name="Int. J. Syst. Evol. Microbiol.">
        <title>Virgibacillus tibetensis sp. nov., isolated from salt lake on the Tibetan Plateau of China.</title>
        <authorList>
            <person name="Phurbu D."/>
            <person name="Liu Z.-X."/>
            <person name="Wang R."/>
            <person name="Zheng Y.-Y."/>
            <person name="Liu H.-C."/>
            <person name="Zhou Y.-G."/>
            <person name="Yu Y.-J."/>
            <person name="Li A.-H."/>
        </authorList>
    </citation>
    <scope>NUCLEOTIDE SEQUENCE [LARGE SCALE GENOMIC DNA]</scope>
    <source>
        <strain evidence="2 3">C22-A2</strain>
    </source>
</reference>
<keyword evidence="3" id="KW-1185">Reference proteome</keyword>
<evidence type="ECO:0000313" key="2">
    <source>
        <dbReference type="EMBL" id="MEC5423191.1"/>
    </source>
</evidence>
<gene>
    <name evidence="2" type="ORF">QGM71_06710</name>
</gene>
<feature type="region of interest" description="Disordered" evidence="1">
    <location>
        <begin position="1"/>
        <end position="27"/>
    </location>
</feature>
<accession>A0ABU6KDN0</accession>
<name>A0ABU6KDN0_9BACI</name>
<evidence type="ECO:0000256" key="1">
    <source>
        <dbReference type="SAM" id="MobiDB-lite"/>
    </source>
</evidence>